<dbReference type="GeneID" id="37028844"/>
<keyword evidence="3" id="KW-0732">Signal</keyword>
<keyword evidence="2" id="KW-0812">Transmembrane</keyword>
<feature type="region of interest" description="Disordered" evidence="1">
    <location>
        <begin position="24"/>
        <end position="54"/>
    </location>
</feature>
<evidence type="ECO:0000256" key="2">
    <source>
        <dbReference type="SAM" id="Phobius"/>
    </source>
</evidence>
<organism evidence="4 5">
    <name type="scientific">Jaminaea rosea</name>
    <dbReference type="NCBI Taxonomy" id="1569628"/>
    <lineage>
        <taxon>Eukaryota</taxon>
        <taxon>Fungi</taxon>
        <taxon>Dikarya</taxon>
        <taxon>Basidiomycota</taxon>
        <taxon>Ustilaginomycotina</taxon>
        <taxon>Exobasidiomycetes</taxon>
        <taxon>Microstromatales</taxon>
        <taxon>Microstromatales incertae sedis</taxon>
        <taxon>Jaminaea</taxon>
    </lineage>
</organism>
<dbReference type="OrthoDB" id="5985073at2759"/>
<reference evidence="4 5" key="1">
    <citation type="journal article" date="2018" name="Mol. Biol. Evol.">
        <title>Broad Genomic Sampling Reveals a Smut Pathogenic Ancestry of the Fungal Clade Ustilaginomycotina.</title>
        <authorList>
            <person name="Kijpornyongpan T."/>
            <person name="Mondo S.J."/>
            <person name="Barry K."/>
            <person name="Sandor L."/>
            <person name="Lee J."/>
            <person name="Lipzen A."/>
            <person name="Pangilinan J."/>
            <person name="LaButti K."/>
            <person name="Hainaut M."/>
            <person name="Henrissat B."/>
            <person name="Grigoriev I.V."/>
            <person name="Spatafora J.W."/>
            <person name="Aime M.C."/>
        </authorList>
    </citation>
    <scope>NUCLEOTIDE SEQUENCE [LARGE SCALE GENOMIC DNA]</scope>
    <source>
        <strain evidence="4 5">MCA 5214</strain>
    </source>
</reference>
<evidence type="ECO:0000313" key="5">
    <source>
        <dbReference type="Proteomes" id="UP000245884"/>
    </source>
</evidence>
<dbReference type="InterPro" id="IPR029058">
    <property type="entry name" value="AB_hydrolase_fold"/>
</dbReference>
<feature type="transmembrane region" description="Helical" evidence="2">
    <location>
        <begin position="512"/>
        <end position="538"/>
    </location>
</feature>
<name>A0A316UIY3_9BASI</name>
<dbReference type="SUPFAM" id="SSF53474">
    <property type="entry name" value="alpha/beta-Hydrolases"/>
    <property type="match status" value="1"/>
</dbReference>
<evidence type="ECO:0000256" key="3">
    <source>
        <dbReference type="SAM" id="SignalP"/>
    </source>
</evidence>
<evidence type="ECO:0000313" key="4">
    <source>
        <dbReference type="EMBL" id="PWN25242.1"/>
    </source>
</evidence>
<feature type="signal peptide" evidence="3">
    <location>
        <begin position="1"/>
        <end position="20"/>
    </location>
</feature>
<keyword evidence="2" id="KW-0472">Membrane</keyword>
<proteinExistence type="predicted"/>
<keyword evidence="2" id="KW-1133">Transmembrane helix</keyword>
<dbReference type="EMBL" id="KZ819677">
    <property type="protein sequence ID" value="PWN25242.1"/>
    <property type="molecule type" value="Genomic_DNA"/>
</dbReference>
<evidence type="ECO:0008006" key="6">
    <source>
        <dbReference type="Google" id="ProtNLM"/>
    </source>
</evidence>
<dbReference type="Proteomes" id="UP000245884">
    <property type="component" value="Unassembled WGS sequence"/>
</dbReference>
<dbReference type="PANTHER" id="PTHR35560">
    <property type="entry name" value="BLL0132 PROTEIN"/>
    <property type="match status" value="1"/>
</dbReference>
<dbReference type="STRING" id="1569628.A0A316UIY3"/>
<dbReference type="AlphaFoldDB" id="A0A316UIY3"/>
<protein>
    <recommendedName>
        <fullName evidence="6">Alpha/beta-hydrolase</fullName>
    </recommendedName>
</protein>
<feature type="compositionally biased region" description="Basic residues" evidence="1">
    <location>
        <begin position="35"/>
        <end position="45"/>
    </location>
</feature>
<dbReference type="RefSeq" id="XP_025359854.1">
    <property type="nucleotide sequence ID" value="XM_025507021.1"/>
</dbReference>
<evidence type="ECO:0000256" key="1">
    <source>
        <dbReference type="SAM" id="MobiDB-lite"/>
    </source>
</evidence>
<dbReference type="PANTHER" id="PTHR35560:SF3">
    <property type="entry name" value="PEPTIDASE S9 PROLYL OLIGOPEPTIDASE CATALYTIC DOMAIN-CONTAINING PROTEIN"/>
    <property type="match status" value="1"/>
</dbReference>
<accession>A0A316UIY3</accession>
<gene>
    <name evidence="4" type="ORF">BDZ90DRAFT_234439</name>
</gene>
<feature type="chain" id="PRO_5016410517" description="Alpha/beta-hydrolase" evidence="3">
    <location>
        <begin position="21"/>
        <end position="557"/>
    </location>
</feature>
<sequence length="557" mass="60903">MRLATFAAGVAALAAASASAADPSPLARAAPAVPRNHKLASRQRQQRSNDFDVAERSDAFDAAVHPLARRDASPLVVTINNFQNYTPDQNAVGIAMQAMSDPVGAARAADAMPFISNNNTAGYIGTGIISSDSDEGNNYIWTQQYPFVANADAQGSPDTGWNALPDLQGFTLNRTIEIRNGAIQPVYMTANYDAQAIKRGIVVFPGKPRDSWKYTNLVRNALTVQNGLFPEWGVTPESVLIMGPAWLNQEDQTAGAVQPNELVFHGTQWQSGGHSSFPNLTSSITTYEAVDKFVDILFDKNQFPNLNQVVVVGHSMGGQMVQRYALLKKTKKYDQNMQFWAGNPGSYAWLTDDRPYQNASCVDPLEWHYGIGGNQTKITKYARDDVITNRQAVVDRFLARKMHYALGLLDNGAGDTHCEAGVQGGNHLDRGSQFAIQLSGIPSANGWPKNHTLDYVVGVSHQDYAMMSSNASLQRIFYDNFNDRFPNLKNTTNPGDQLTPKPKAFATPLHTIVAAALLGGSVGGVILAFAMLPFLFGANTSWQEQERWRQEEAKQPM</sequence>
<dbReference type="Gene3D" id="3.40.50.1820">
    <property type="entry name" value="alpha/beta hydrolase"/>
    <property type="match status" value="1"/>
</dbReference>
<keyword evidence="5" id="KW-1185">Reference proteome</keyword>